<proteinExistence type="predicted"/>
<evidence type="ECO:0000313" key="2">
    <source>
        <dbReference type="Proteomes" id="UP000095287"/>
    </source>
</evidence>
<evidence type="ECO:0000256" key="1">
    <source>
        <dbReference type="SAM" id="Phobius"/>
    </source>
</evidence>
<reference evidence="3" key="1">
    <citation type="submission" date="2016-11" db="UniProtKB">
        <authorList>
            <consortium name="WormBaseParasite"/>
        </authorList>
    </citation>
    <scope>IDENTIFICATION</scope>
</reference>
<protein>
    <submittedName>
        <fullName evidence="3">G_PROTEIN_RECEP_F1_2 domain-containing protein</fullName>
    </submittedName>
</protein>
<dbReference type="AlphaFoldDB" id="A0A1I7ZD77"/>
<feature type="transmembrane region" description="Helical" evidence="1">
    <location>
        <begin position="140"/>
        <end position="165"/>
    </location>
</feature>
<dbReference type="Pfam" id="PF10318">
    <property type="entry name" value="7TM_GPCR_Srh"/>
    <property type="match status" value="1"/>
</dbReference>
<dbReference type="InterPro" id="IPR019422">
    <property type="entry name" value="7TM_GPCR_serpentine_rcpt_Srh"/>
</dbReference>
<accession>A0A1I7ZD77</accession>
<dbReference type="WBParaSite" id="L893_g25271.t1">
    <property type="protein sequence ID" value="L893_g25271.t1"/>
    <property type="gene ID" value="L893_g25271"/>
</dbReference>
<feature type="transmembrane region" description="Helical" evidence="1">
    <location>
        <begin position="12"/>
        <end position="35"/>
    </location>
</feature>
<keyword evidence="2" id="KW-1185">Reference proteome</keyword>
<keyword evidence="1" id="KW-0472">Membrane</keyword>
<evidence type="ECO:0000313" key="3">
    <source>
        <dbReference type="WBParaSite" id="L893_g25271.t1"/>
    </source>
</evidence>
<keyword evidence="1" id="KW-0812">Transmembrane</keyword>
<feature type="transmembrane region" description="Helical" evidence="1">
    <location>
        <begin position="99"/>
        <end position="119"/>
    </location>
</feature>
<dbReference type="Proteomes" id="UP000095287">
    <property type="component" value="Unplaced"/>
</dbReference>
<feature type="transmembrane region" description="Helical" evidence="1">
    <location>
        <begin position="47"/>
        <end position="67"/>
    </location>
</feature>
<feature type="transmembrane region" description="Helical" evidence="1">
    <location>
        <begin position="185"/>
        <end position="209"/>
    </location>
</feature>
<sequence>MLFADFFSFELYTIATVASASIFSIIFVFGSYFIFYKTPSALKAYKFYFIYLHTAYQVLIFLIAFLGRVEVYFSASGSVCPTFFGIIQLFHRSAAYVEVAFVASAILNVGNAINLTFFYRYCHICRPNSFYATHPFWQKVIHIISSLVASALCAPLLLLGIIKYAKERESWGEGGVAMCFTLNKTFYASIIFFALYICVTCSASCVLIYRVKAHL</sequence>
<keyword evidence="1" id="KW-1133">Transmembrane helix</keyword>
<name>A0A1I7ZD77_9BILA</name>
<organism evidence="2 3">
    <name type="scientific">Steinernema glaseri</name>
    <dbReference type="NCBI Taxonomy" id="37863"/>
    <lineage>
        <taxon>Eukaryota</taxon>
        <taxon>Metazoa</taxon>
        <taxon>Ecdysozoa</taxon>
        <taxon>Nematoda</taxon>
        <taxon>Chromadorea</taxon>
        <taxon>Rhabditida</taxon>
        <taxon>Tylenchina</taxon>
        <taxon>Panagrolaimomorpha</taxon>
        <taxon>Strongyloidoidea</taxon>
        <taxon>Steinernematidae</taxon>
        <taxon>Steinernema</taxon>
    </lineage>
</organism>